<protein>
    <submittedName>
        <fullName evidence="1">Uncharacterized protein</fullName>
    </submittedName>
</protein>
<reference evidence="1" key="2">
    <citation type="journal article" date="2015" name="Fish Shellfish Immunol.">
        <title>Early steps in the European eel (Anguilla anguilla)-Vibrio vulnificus interaction in the gills: Role of the RtxA13 toxin.</title>
        <authorList>
            <person name="Callol A."/>
            <person name="Pajuelo D."/>
            <person name="Ebbesson L."/>
            <person name="Teles M."/>
            <person name="MacKenzie S."/>
            <person name="Amaro C."/>
        </authorList>
    </citation>
    <scope>NUCLEOTIDE SEQUENCE</scope>
</reference>
<dbReference type="EMBL" id="GBXM01013819">
    <property type="protein sequence ID" value="JAH94758.1"/>
    <property type="molecule type" value="Transcribed_RNA"/>
</dbReference>
<proteinExistence type="predicted"/>
<organism evidence="1">
    <name type="scientific">Anguilla anguilla</name>
    <name type="common">European freshwater eel</name>
    <name type="synonym">Muraena anguilla</name>
    <dbReference type="NCBI Taxonomy" id="7936"/>
    <lineage>
        <taxon>Eukaryota</taxon>
        <taxon>Metazoa</taxon>
        <taxon>Chordata</taxon>
        <taxon>Craniata</taxon>
        <taxon>Vertebrata</taxon>
        <taxon>Euteleostomi</taxon>
        <taxon>Actinopterygii</taxon>
        <taxon>Neopterygii</taxon>
        <taxon>Teleostei</taxon>
        <taxon>Anguilliformes</taxon>
        <taxon>Anguillidae</taxon>
        <taxon>Anguilla</taxon>
    </lineage>
</organism>
<dbReference type="AlphaFoldDB" id="A0A0E9WZB3"/>
<evidence type="ECO:0000313" key="1">
    <source>
        <dbReference type="EMBL" id="JAH94758.1"/>
    </source>
</evidence>
<sequence>MPTRTERTKGTLCKNGAVTFHVFASDLGKFCISHCSFKMHISYRGMSANKQTNKKSVCKVDHFER</sequence>
<name>A0A0E9WZB3_ANGAN</name>
<reference evidence="1" key="1">
    <citation type="submission" date="2014-11" db="EMBL/GenBank/DDBJ databases">
        <authorList>
            <person name="Amaro Gonzalez C."/>
        </authorList>
    </citation>
    <scope>NUCLEOTIDE SEQUENCE</scope>
</reference>
<accession>A0A0E9WZB3</accession>